<feature type="transmembrane region" description="Helical" evidence="2">
    <location>
        <begin position="110"/>
        <end position="133"/>
    </location>
</feature>
<protein>
    <submittedName>
        <fullName evidence="4">Sugar transferase</fullName>
    </submittedName>
</protein>
<evidence type="ECO:0000313" key="4">
    <source>
        <dbReference type="EMBL" id="MFC6018118.1"/>
    </source>
</evidence>
<dbReference type="RefSeq" id="WP_377423168.1">
    <property type="nucleotide sequence ID" value="NZ_JBHSPR010000013.1"/>
</dbReference>
<accession>A0ABW1KAR7</accession>
<evidence type="ECO:0000259" key="3">
    <source>
        <dbReference type="Pfam" id="PF02397"/>
    </source>
</evidence>
<name>A0ABW1KAR7_9ACTN</name>
<dbReference type="PANTHER" id="PTHR30576:SF0">
    <property type="entry name" value="UNDECAPRENYL-PHOSPHATE N-ACETYLGALACTOSAMINYL 1-PHOSPHATE TRANSFERASE-RELATED"/>
    <property type="match status" value="1"/>
</dbReference>
<comment type="caution">
    <text evidence="4">The sequence shown here is derived from an EMBL/GenBank/DDBJ whole genome shotgun (WGS) entry which is preliminary data.</text>
</comment>
<dbReference type="EMBL" id="JBHSPR010000013">
    <property type="protein sequence ID" value="MFC6018118.1"/>
    <property type="molecule type" value="Genomic_DNA"/>
</dbReference>
<dbReference type="InterPro" id="IPR003362">
    <property type="entry name" value="Bact_transf"/>
</dbReference>
<comment type="similarity">
    <text evidence="1">Belongs to the bacterial sugar transferase family.</text>
</comment>
<evidence type="ECO:0000256" key="2">
    <source>
        <dbReference type="SAM" id="Phobius"/>
    </source>
</evidence>
<dbReference type="Proteomes" id="UP001596203">
    <property type="component" value="Unassembled WGS sequence"/>
</dbReference>
<reference evidence="5" key="1">
    <citation type="journal article" date="2019" name="Int. J. Syst. Evol. Microbiol.">
        <title>The Global Catalogue of Microorganisms (GCM) 10K type strain sequencing project: providing services to taxonomists for standard genome sequencing and annotation.</title>
        <authorList>
            <consortium name="The Broad Institute Genomics Platform"/>
            <consortium name="The Broad Institute Genome Sequencing Center for Infectious Disease"/>
            <person name="Wu L."/>
            <person name="Ma J."/>
        </authorList>
    </citation>
    <scope>NUCLEOTIDE SEQUENCE [LARGE SCALE GENOMIC DNA]</scope>
    <source>
        <strain evidence="5">ZS-35-S2</strain>
    </source>
</reference>
<evidence type="ECO:0000256" key="1">
    <source>
        <dbReference type="ARBA" id="ARBA00006464"/>
    </source>
</evidence>
<evidence type="ECO:0000313" key="5">
    <source>
        <dbReference type="Proteomes" id="UP001596203"/>
    </source>
</evidence>
<feature type="domain" description="Bacterial sugar transferase" evidence="3">
    <location>
        <begin position="107"/>
        <end position="284"/>
    </location>
</feature>
<gene>
    <name evidence="4" type="ORF">ACFP2T_18150</name>
</gene>
<keyword evidence="5" id="KW-1185">Reference proteome</keyword>
<keyword evidence="4" id="KW-0808">Transferase</keyword>
<dbReference type="GO" id="GO:0016740">
    <property type="term" value="F:transferase activity"/>
    <property type="evidence" value="ECO:0007669"/>
    <property type="project" value="UniProtKB-KW"/>
</dbReference>
<keyword evidence="2" id="KW-0472">Membrane</keyword>
<organism evidence="4 5">
    <name type="scientific">Plantactinospora solaniradicis</name>
    <dbReference type="NCBI Taxonomy" id="1723736"/>
    <lineage>
        <taxon>Bacteria</taxon>
        <taxon>Bacillati</taxon>
        <taxon>Actinomycetota</taxon>
        <taxon>Actinomycetes</taxon>
        <taxon>Micromonosporales</taxon>
        <taxon>Micromonosporaceae</taxon>
        <taxon>Plantactinospora</taxon>
    </lineage>
</organism>
<dbReference type="PANTHER" id="PTHR30576">
    <property type="entry name" value="COLANIC BIOSYNTHESIS UDP-GLUCOSE LIPID CARRIER TRANSFERASE"/>
    <property type="match status" value="1"/>
</dbReference>
<dbReference type="Pfam" id="PF02397">
    <property type="entry name" value="Bac_transf"/>
    <property type="match status" value="1"/>
</dbReference>
<proteinExistence type="inferred from homology"/>
<sequence>MDSATHPTADRLDEEFEVVMRLSTPLDVERLEAVLLVCKPKLLLMKLPLDSVDPHLMASCMIRQVDVLVLARPTYGLLRPARLRRLGGLLWVHVRWPSGRPACGRVKRCLDVALVLASLPLLLPLMLLILAMVSCPGPGLYFQHRVGESGRLFRIVKFRTMRVDAERDLGPQLATPDDGRVTAIGRILRRARLDELPQLWNVLRGEMTLVGPRPERPEFVDEFRRLPHYDLRHLIRPGLTGVAQLTGGYAATAEEKLRYDLLYLSHRSLRLDLTLLALTLVDMLRGFPRG</sequence>
<keyword evidence="2" id="KW-1133">Transmembrane helix</keyword>
<keyword evidence="2" id="KW-0812">Transmembrane</keyword>